<dbReference type="EMBL" id="BPLR01012945">
    <property type="protein sequence ID" value="GIY57696.1"/>
    <property type="molecule type" value="Genomic_DNA"/>
</dbReference>
<gene>
    <name evidence="1" type="ORF">CEXT_494591</name>
</gene>
<keyword evidence="2" id="KW-1185">Reference proteome</keyword>
<name>A0AAV4UIV3_CAEEX</name>
<evidence type="ECO:0000313" key="1">
    <source>
        <dbReference type="EMBL" id="GIY57696.1"/>
    </source>
</evidence>
<organism evidence="1 2">
    <name type="scientific">Caerostris extrusa</name>
    <name type="common">Bark spider</name>
    <name type="synonym">Caerostris bankana</name>
    <dbReference type="NCBI Taxonomy" id="172846"/>
    <lineage>
        <taxon>Eukaryota</taxon>
        <taxon>Metazoa</taxon>
        <taxon>Ecdysozoa</taxon>
        <taxon>Arthropoda</taxon>
        <taxon>Chelicerata</taxon>
        <taxon>Arachnida</taxon>
        <taxon>Araneae</taxon>
        <taxon>Araneomorphae</taxon>
        <taxon>Entelegynae</taxon>
        <taxon>Araneoidea</taxon>
        <taxon>Araneidae</taxon>
        <taxon>Caerostris</taxon>
    </lineage>
</organism>
<dbReference type="AlphaFoldDB" id="A0AAV4UIV3"/>
<reference evidence="1 2" key="1">
    <citation type="submission" date="2021-06" db="EMBL/GenBank/DDBJ databases">
        <title>Caerostris extrusa draft genome.</title>
        <authorList>
            <person name="Kono N."/>
            <person name="Arakawa K."/>
        </authorList>
    </citation>
    <scope>NUCLEOTIDE SEQUENCE [LARGE SCALE GENOMIC DNA]</scope>
</reference>
<evidence type="ECO:0000313" key="2">
    <source>
        <dbReference type="Proteomes" id="UP001054945"/>
    </source>
</evidence>
<comment type="caution">
    <text evidence="1">The sequence shown here is derived from an EMBL/GenBank/DDBJ whole genome shotgun (WGS) entry which is preliminary data.</text>
</comment>
<sequence length="187" mass="21915">MKQAKELKTIGKKIPREREATFGTSKLFKNGEYHNTKHLRRKIIEAIFGRRHNFTESIGNRDVISGPLLYIYLICIFCYPITLFTEDEEERFQTVQVMPNRKLLGLINPLIKHPRIGTGVLDNFCYYFYVGDRHNKSPDWPDSPQATQLFQETLGSRPNKPCKDERFRVYSIRGHKKNIGWEILLLG</sequence>
<protein>
    <recommendedName>
        <fullName evidence="3">Homing endonuclease LAGLIDADG domain-containing protein</fullName>
    </recommendedName>
</protein>
<evidence type="ECO:0008006" key="3">
    <source>
        <dbReference type="Google" id="ProtNLM"/>
    </source>
</evidence>
<accession>A0AAV4UIV3</accession>
<proteinExistence type="predicted"/>
<dbReference type="Proteomes" id="UP001054945">
    <property type="component" value="Unassembled WGS sequence"/>
</dbReference>